<dbReference type="EMBL" id="PVNP01000014">
    <property type="protein sequence ID" value="PRO75187.1"/>
    <property type="molecule type" value="Genomic_DNA"/>
</dbReference>
<protein>
    <recommendedName>
        <fullName evidence="3">TIGR04255 family protein</fullName>
    </recommendedName>
</protein>
<sequence length="261" mass="29825">MPFEPVSRVKFRKNPLVEVVCQLAFFSTVDEIVNGQHLIKLHDLVKEELPLFKKAKSVSLHVNADTQTVSNIEKPVFEFSSLDESIKVVLEPDSLSCVTTAYESKEKFFGTLFKVYDALDKLDLLVPYKRVGLRYRDVIQRSALGDAYINADWSRLLKEPLVAILQQQELVNNLLGSQSNFTLALESIHKNAKMNATYGIINSNQNNEKCFLIDSDFYIEGVIKNDSARKFLDDANIKARDFFRWCIKPELFDALNPEPLE</sequence>
<dbReference type="NCBIfam" id="TIGR04255">
    <property type="entry name" value="sporadTIGR04255"/>
    <property type="match status" value="1"/>
</dbReference>
<keyword evidence="2" id="KW-1185">Reference proteome</keyword>
<accession>A0A2S9VFF0</accession>
<dbReference type="OrthoDB" id="7107919at2"/>
<evidence type="ECO:0008006" key="3">
    <source>
        <dbReference type="Google" id="ProtNLM"/>
    </source>
</evidence>
<proteinExistence type="predicted"/>
<name>A0A2S9VFF0_9ALTE</name>
<organism evidence="1 2">
    <name type="scientific">Alteromonas alba</name>
    <dbReference type="NCBI Taxonomy" id="2079529"/>
    <lineage>
        <taxon>Bacteria</taxon>
        <taxon>Pseudomonadati</taxon>
        <taxon>Pseudomonadota</taxon>
        <taxon>Gammaproteobacteria</taxon>
        <taxon>Alteromonadales</taxon>
        <taxon>Alteromonadaceae</taxon>
        <taxon>Alteromonas/Salinimonas group</taxon>
        <taxon>Alteromonas</taxon>
    </lineage>
</organism>
<comment type="caution">
    <text evidence="1">The sequence shown here is derived from an EMBL/GenBank/DDBJ whole genome shotgun (WGS) entry which is preliminary data.</text>
</comment>
<dbReference type="Proteomes" id="UP000238949">
    <property type="component" value="Unassembled WGS sequence"/>
</dbReference>
<dbReference type="RefSeq" id="WP_105933171.1">
    <property type="nucleotide sequence ID" value="NZ_PVNP01000014.1"/>
</dbReference>
<dbReference type="AlphaFoldDB" id="A0A2S9VFF0"/>
<gene>
    <name evidence="1" type="ORF">C6Y40_02400</name>
</gene>
<evidence type="ECO:0000313" key="2">
    <source>
        <dbReference type="Proteomes" id="UP000238949"/>
    </source>
</evidence>
<dbReference type="InterPro" id="IPR026349">
    <property type="entry name" value="CHP04255"/>
</dbReference>
<evidence type="ECO:0000313" key="1">
    <source>
        <dbReference type="EMBL" id="PRO75187.1"/>
    </source>
</evidence>
<reference evidence="2" key="1">
    <citation type="journal article" date="2020" name="Int. J. Syst. Evol. Microbiol.">
        <title>Alteromonas alba sp. nov., a marine bacterium isolated from the seawater of the West Pacific Ocean.</title>
        <authorList>
            <person name="Sun C."/>
            <person name="Wu Y.-H."/>
            <person name="Xamxidin M."/>
            <person name="Cheng H."/>
            <person name="Xu X.-W."/>
        </authorList>
    </citation>
    <scope>NUCLEOTIDE SEQUENCE [LARGE SCALE GENOMIC DNA]</scope>
    <source>
        <strain evidence="2">190</strain>
    </source>
</reference>